<evidence type="ECO:0000313" key="2">
    <source>
        <dbReference type="Proteomes" id="UP000799118"/>
    </source>
</evidence>
<dbReference type="PANTHER" id="PTHR46579">
    <property type="entry name" value="F5/8 TYPE C DOMAIN-CONTAINING PROTEIN-RELATED"/>
    <property type="match status" value="1"/>
</dbReference>
<evidence type="ECO:0000313" key="1">
    <source>
        <dbReference type="EMBL" id="KAE9398174.1"/>
    </source>
</evidence>
<accession>A0A6A4HM82</accession>
<dbReference type="PANTHER" id="PTHR46579:SF1">
    <property type="entry name" value="F5_8 TYPE C DOMAIN-CONTAINING PROTEIN"/>
    <property type="match status" value="1"/>
</dbReference>
<sequence>MHLIFENNFQNLISLWTGTFKGLDEGSGSYHLNPGATTADSSSFWLLHLGPVFLEEKFKNPVYYHHFLAFSSIVEMCRQFEYTREDMDAIRDACREWVKEFERLYYQYDPERASACPVTLHGILHIVESIIEMGPVWAYWAYPMERFCGWLQPCIKSRRHPFAAIDNYLVLHATLSQIKLIYSLEDVLSFKPPQNSTPKGAFAHPDYPSCILIPPQRPSSTVSASLKTKIVVPLATWFNVHVSAVRRHFNPDNVIQWAKVRRLGGGNDMLAPELASYAEDRRDATFIRYDMLVNKNARRRNAPKEYVKKTFYGQLQNIFVVILPATVDLQLESETTLILAAVKRCKIQGQNCKGTPYYEDMGVLEVVDMAVVQCLVARVRAINDMCHFIIDRSGALQESYFVPGE</sequence>
<reference evidence="1" key="1">
    <citation type="journal article" date="2019" name="Environ. Microbiol.">
        <title>Fungal ecological strategies reflected in gene transcription - a case study of two litter decomposers.</title>
        <authorList>
            <person name="Barbi F."/>
            <person name="Kohler A."/>
            <person name="Barry K."/>
            <person name="Baskaran P."/>
            <person name="Daum C."/>
            <person name="Fauchery L."/>
            <person name="Ihrmark K."/>
            <person name="Kuo A."/>
            <person name="LaButti K."/>
            <person name="Lipzen A."/>
            <person name="Morin E."/>
            <person name="Grigoriev I.V."/>
            <person name="Henrissat B."/>
            <person name="Lindahl B."/>
            <person name="Martin F."/>
        </authorList>
    </citation>
    <scope>NUCLEOTIDE SEQUENCE</scope>
    <source>
        <strain evidence="1">JB14</strain>
    </source>
</reference>
<dbReference type="OrthoDB" id="6613063at2759"/>
<dbReference type="Proteomes" id="UP000799118">
    <property type="component" value="Unassembled WGS sequence"/>
</dbReference>
<protein>
    <submittedName>
        <fullName evidence="1">Uncharacterized protein</fullName>
    </submittedName>
</protein>
<organism evidence="1 2">
    <name type="scientific">Gymnopus androsaceus JB14</name>
    <dbReference type="NCBI Taxonomy" id="1447944"/>
    <lineage>
        <taxon>Eukaryota</taxon>
        <taxon>Fungi</taxon>
        <taxon>Dikarya</taxon>
        <taxon>Basidiomycota</taxon>
        <taxon>Agaricomycotina</taxon>
        <taxon>Agaricomycetes</taxon>
        <taxon>Agaricomycetidae</taxon>
        <taxon>Agaricales</taxon>
        <taxon>Marasmiineae</taxon>
        <taxon>Omphalotaceae</taxon>
        <taxon>Gymnopus</taxon>
    </lineage>
</organism>
<dbReference type="AlphaFoldDB" id="A0A6A4HM82"/>
<proteinExistence type="predicted"/>
<gene>
    <name evidence="1" type="ORF">BT96DRAFT_1032373</name>
</gene>
<name>A0A6A4HM82_9AGAR</name>
<keyword evidence="2" id="KW-1185">Reference proteome</keyword>
<dbReference type="EMBL" id="ML769486">
    <property type="protein sequence ID" value="KAE9398174.1"/>
    <property type="molecule type" value="Genomic_DNA"/>
</dbReference>